<dbReference type="InterPro" id="IPR001238">
    <property type="entry name" value="DNA-binding_RecF"/>
</dbReference>
<evidence type="ECO:0000256" key="1">
    <source>
        <dbReference type="ARBA" id="ARBA00022490"/>
    </source>
</evidence>
<evidence type="ECO:0000259" key="8">
    <source>
        <dbReference type="Pfam" id="PF13476"/>
    </source>
</evidence>
<keyword evidence="5 6" id="KW-0238">DNA-binding</keyword>
<feature type="domain" description="Rad50/SbcC-type AAA" evidence="8">
    <location>
        <begin position="6"/>
        <end position="147"/>
    </location>
</feature>
<evidence type="ECO:0000256" key="4">
    <source>
        <dbReference type="ARBA" id="ARBA00022840"/>
    </source>
</evidence>
<comment type="subcellular location">
    <subcellularLocation>
        <location evidence="6 7">Cytoplasm</location>
    </subcellularLocation>
</comment>
<dbReference type="NCBIfam" id="TIGR00611">
    <property type="entry name" value="recf"/>
    <property type="match status" value="1"/>
</dbReference>
<gene>
    <name evidence="6 9" type="primary">recF</name>
    <name evidence="9" type="ORF">POREN0001_1845</name>
</gene>
<dbReference type="GO" id="GO:0003697">
    <property type="term" value="F:single-stranded DNA binding"/>
    <property type="evidence" value="ECO:0007669"/>
    <property type="project" value="UniProtKB-UniRule"/>
</dbReference>
<dbReference type="GO" id="GO:0006260">
    <property type="term" value="P:DNA replication"/>
    <property type="evidence" value="ECO:0007669"/>
    <property type="project" value="UniProtKB-UniRule"/>
</dbReference>
<dbReference type="PROSITE" id="PS00617">
    <property type="entry name" value="RECF_1"/>
    <property type="match status" value="1"/>
</dbReference>
<evidence type="ECO:0000313" key="10">
    <source>
        <dbReference type="Proteomes" id="UP000004295"/>
    </source>
</evidence>
<dbReference type="InterPro" id="IPR038729">
    <property type="entry name" value="Rad50/SbcC_AAA"/>
</dbReference>
<evidence type="ECO:0000256" key="3">
    <source>
        <dbReference type="ARBA" id="ARBA00022741"/>
    </source>
</evidence>
<evidence type="ECO:0000313" key="9">
    <source>
        <dbReference type="EMBL" id="EEN82318.1"/>
    </source>
</evidence>
<comment type="similarity">
    <text evidence="6 7">Belongs to the RecF family.</text>
</comment>
<feature type="binding site" evidence="6">
    <location>
        <begin position="30"/>
        <end position="37"/>
    </location>
    <ligand>
        <name>ATP</name>
        <dbReference type="ChEBI" id="CHEBI:30616"/>
    </ligand>
</feature>
<keyword evidence="6 7" id="KW-0234">DNA repair</keyword>
<evidence type="ECO:0000256" key="6">
    <source>
        <dbReference type="HAMAP-Rule" id="MF_00365"/>
    </source>
</evidence>
<dbReference type="HAMAP" id="MF_00365">
    <property type="entry name" value="RecF"/>
    <property type="match status" value="1"/>
</dbReference>
<dbReference type="eggNOG" id="COG1195">
    <property type="taxonomic scope" value="Bacteria"/>
</dbReference>
<dbReference type="PANTHER" id="PTHR32182:SF0">
    <property type="entry name" value="DNA REPLICATION AND REPAIR PROTEIN RECF"/>
    <property type="match status" value="1"/>
</dbReference>
<dbReference type="GO" id="GO:0009432">
    <property type="term" value="P:SOS response"/>
    <property type="evidence" value="ECO:0007669"/>
    <property type="project" value="UniProtKB-UniRule"/>
</dbReference>
<comment type="caution">
    <text evidence="9">The sequence shown here is derived from an EMBL/GenBank/DDBJ whole genome shotgun (WGS) entry which is preliminary data.</text>
</comment>
<evidence type="ECO:0000256" key="2">
    <source>
        <dbReference type="ARBA" id="ARBA00022705"/>
    </source>
</evidence>
<accession>C3JBV9</accession>
<keyword evidence="3 6" id="KW-0547">Nucleotide-binding</keyword>
<dbReference type="AlphaFoldDB" id="C3JBV9"/>
<dbReference type="GO" id="GO:0016887">
    <property type="term" value="F:ATP hydrolysis activity"/>
    <property type="evidence" value="ECO:0007669"/>
    <property type="project" value="InterPro"/>
</dbReference>
<dbReference type="GO" id="GO:0005524">
    <property type="term" value="F:ATP binding"/>
    <property type="evidence" value="ECO:0007669"/>
    <property type="project" value="UniProtKB-UniRule"/>
</dbReference>
<dbReference type="SUPFAM" id="SSF52540">
    <property type="entry name" value="P-loop containing nucleoside triphosphate hydrolases"/>
    <property type="match status" value="1"/>
</dbReference>
<dbReference type="EMBL" id="ACNN01000026">
    <property type="protein sequence ID" value="EEN82318.1"/>
    <property type="molecule type" value="Genomic_DNA"/>
</dbReference>
<dbReference type="PANTHER" id="PTHR32182">
    <property type="entry name" value="DNA REPLICATION AND REPAIR PROTEIN RECF"/>
    <property type="match status" value="1"/>
</dbReference>
<dbReference type="InterPro" id="IPR018078">
    <property type="entry name" value="DNA-binding_RecF_CS"/>
</dbReference>
<comment type="function">
    <text evidence="6 7">The RecF protein is involved in DNA metabolism; it is required for DNA replication and normal SOS inducibility. RecF binds preferentially to single-stranded, linear DNA. It also seems to bind ATP.</text>
</comment>
<reference evidence="9 10" key="1">
    <citation type="submission" date="2009-04" db="EMBL/GenBank/DDBJ databases">
        <authorList>
            <person name="Sebastian Y."/>
            <person name="Madupu R."/>
            <person name="Durkin A.S."/>
            <person name="Torralba M."/>
            <person name="Methe B."/>
            <person name="Sutton G.G."/>
            <person name="Strausberg R.L."/>
            <person name="Nelson K.E."/>
        </authorList>
    </citation>
    <scope>NUCLEOTIDE SEQUENCE [LARGE SCALE GENOMIC DNA]</scope>
    <source>
        <strain evidence="10">ATCC 35406 / BCRC 14492 / JCM 8526 / NCTC 13058 / HG 370</strain>
    </source>
</reference>
<dbReference type="InterPro" id="IPR042174">
    <property type="entry name" value="RecF_2"/>
</dbReference>
<keyword evidence="2 6" id="KW-0235">DNA replication</keyword>
<dbReference type="PROSITE" id="PS00618">
    <property type="entry name" value="RECF_2"/>
    <property type="match status" value="1"/>
</dbReference>
<keyword evidence="4 6" id="KW-0067">ATP-binding</keyword>
<dbReference type="RefSeq" id="WP_004334070.1">
    <property type="nucleotide sequence ID" value="NZ_ACNN01000026.1"/>
</dbReference>
<name>C3JBV9_POREA</name>
<dbReference type="GO" id="GO:0006302">
    <property type="term" value="P:double-strand break repair"/>
    <property type="evidence" value="ECO:0007669"/>
    <property type="project" value="InterPro"/>
</dbReference>
<sequence>MVLEHLELVAFKSIATASCDFAPKLNCFFGGNGMGKTNLLDAIHYLSMARSHLNTVDRLAIRIGSTEAILSGDYRANEGEETDRIALRLRMGQAKALSRNGRLYKRLSEHIGRYPLVIISPQDYRLIRGGSDERRNWLDRLLSQHDALYLDLLIRYDRALQQRNTLLKSDFQDEMLLSIVEEQMALTGVEIAQKRAEFVRDFTPTFNQLYQEICGDKSECVTLNYLTATAPNRELFTQDLRQRRREERATGYTTYGIHKDDLEMLLGENLMRKIGSEGQNKTFLTALKFTEYNLLANKLQCRPILLLDDLFDKLDAERVERIIGIVSRPIFGQIFITDTNRKYLDDIIEAQHESFHLYAVDHGNIALQATSH</sequence>
<dbReference type="GO" id="GO:0000731">
    <property type="term" value="P:DNA synthesis involved in DNA repair"/>
    <property type="evidence" value="ECO:0007669"/>
    <property type="project" value="TreeGrafter"/>
</dbReference>
<dbReference type="Gene3D" id="1.20.1050.90">
    <property type="entry name" value="RecF/RecN/SMC, N-terminal domain"/>
    <property type="match status" value="1"/>
</dbReference>
<dbReference type="Gene3D" id="3.40.50.300">
    <property type="entry name" value="P-loop containing nucleotide triphosphate hydrolases"/>
    <property type="match status" value="1"/>
</dbReference>
<evidence type="ECO:0000256" key="7">
    <source>
        <dbReference type="RuleBase" id="RU000578"/>
    </source>
</evidence>
<dbReference type="GO" id="GO:0005737">
    <property type="term" value="C:cytoplasm"/>
    <property type="evidence" value="ECO:0007669"/>
    <property type="project" value="UniProtKB-SubCell"/>
</dbReference>
<evidence type="ECO:0000256" key="5">
    <source>
        <dbReference type="ARBA" id="ARBA00023125"/>
    </source>
</evidence>
<proteinExistence type="inferred from homology"/>
<dbReference type="GeneID" id="93365966"/>
<dbReference type="Proteomes" id="UP000004295">
    <property type="component" value="Unassembled WGS sequence"/>
</dbReference>
<keyword evidence="6 7" id="KW-0742">SOS response</keyword>
<keyword evidence="6 7" id="KW-0227">DNA damage</keyword>
<dbReference type="InterPro" id="IPR027417">
    <property type="entry name" value="P-loop_NTPase"/>
</dbReference>
<dbReference type="Pfam" id="PF13476">
    <property type="entry name" value="AAA_23"/>
    <property type="match status" value="1"/>
</dbReference>
<dbReference type="STRING" id="553175.POREN0001_1845"/>
<keyword evidence="1 6" id="KW-0963">Cytoplasm</keyword>
<keyword evidence="10" id="KW-1185">Reference proteome</keyword>
<organism evidence="9 10">
    <name type="scientific">Porphyromonas endodontalis (strain ATCC 35406 / DSM 24491 / JCM 8526 / CCUG 16442 / BCRC 14492 / NCTC 13058 / HG 370)</name>
    <name type="common">Bacteroides endodontalis</name>
    <dbReference type="NCBI Taxonomy" id="553175"/>
    <lineage>
        <taxon>Bacteria</taxon>
        <taxon>Pseudomonadati</taxon>
        <taxon>Bacteroidota</taxon>
        <taxon>Bacteroidia</taxon>
        <taxon>Bacteroidales</taxon>
        <taxon>Porphyromonadaceae</taxon>
        <taxon>Porphyromonas</taxon>
    </lineage>
</organism>
<protein>
    <recommendedName>
        <fullName evidence="6 7">DNA replication and repair protein RecF</fullName>
    </recommendedName>
</protein>